<dbReference type="Gene3D" id="2.10.10.90">
    <property type="match status" value="1"/>
</dbReference>
<dbReference type="Proteomes" id="UP000621516">
    <property type="component" value="Unassembled WGS sequence"/>
</dbReference>
<comment type="caution">
    <text evidence="4">The sequence shown here is derived from an EMBL/GenBank/DDBJ whole genome shotgun (WGS) entry which is preliminary data.</text>
</comment>
<dbReference type="EMBL" id="JACVXD010000001">
    <property type="protein sequence ID" value="MBD0822657.1"/>
    <property type="molecule type" value="Genomic_DNA"/>
</dbReference>
<accession>A0A8J6U2T8</accession>
<dbReference type="InterPro" id="IPR003610">
    <property type="entry name" value="CBM5/12"/>
</dbReference>
<feature type="domain" description="Chitin-binding type-3" evidence="3">
    <location>
        <begin position="162"/>
        <end position="206"/>
    </location>
</feature>
<dbReference type="CDD" id="cd12214">
    <property type="entry name" value="ChiA1_BD"/>
    <property type="match status" value="1"/>
</dbReference>
<name>A0A8J6U2T8_9FLAO</name>
<dbReference type="GO" id="GO:0030246">
    <property type="term" value="F:carbohydrate binding"/>
    <property type="evidence" value="ECO:0007669"/>
    <property type="project" value="InterPro"/>
</dbReference>
<gene>
    <name evidence="4" type="ORF">ICJ85_01370</name>
</gene>
<evidence type="ECO:0000259" key="3">
    <source>
        <dbReference type="Pfam" id="PF02839"/>
    </source>
</evidence>
<evidence type="ECO:0000256" key="1">
    <source>
        <dbReference type="ARBA" id="ARBA00022801"/>
    </source>
</evidence>
<dbReference type="GO" id="GO:0005576">
    <property type="term" value="C:extracellular region"/>
    <property type="evidence" value="ECO:0007669"/>
    <property type="project" value="InterPro"/>
</dbReference>
<proteinExistence type="predicted"/>
<dbReference type="SUPFAM" id="SSF51055">
    <property type="entry name" value="Carbohydrate binding domain"/>
    <property type="match status" value="1"/>
</dbReference>
<dbReference type="RefSeq" id="WP_188221973.1">
    <property type="nucleotide sequence ID" value="NZ_JACVXD010000001.1"/>
</dbReference>
<organism evidence="4 5">
    <name type="scientific">Aestuariibaculum marinum</name>
    <dbReference type="NCBI Taxonomy" id="2683592"/>
    <lineage>
        <taxon>Bacteria</taxon>
        <taxon>Pseudomonadati</taxon>
        <taxon>Bacteroidota</taxon>
        <taxon>Flavobacteriia</taxon>
        <taxon>Flavobacteriales</taxon>
        <taxon>Flavobacteriaceae</taxon>
    </lineage>
</organism>
<protein>
    <recommendedName>
        <fullName evidence="3">Chitin-binding type-3 domain-containing protein</fullName>
    </recommendedName>
</protein>
<dbReference type="AlphaFoldDB" id="A0A8J6U2T8"/>
<feature type="coiled-coil region" evidence="2">
    <location>
        <begin position="116"/>
        <end position="143"/>
    </location>
</feature>
<dbReference type="InterPro" id="IPR036573">
    <property type="entry name" value="CBM_sf_5/12"/>
</dbReference>
<evidence type="ECO:0000313" key="5">
    <source>
        <dbReference type="Proteomes" id="UP000621516"/>
    </source>
</evidence>
<dbReference type="GO" id="GO:0004553">
    <property type="term" value="F:hydrolase activity, hydrolyzing O-glycosyl compounds"/>
    <property type="evidence" value="ECO:0007669"/>
    <property type="project" value="InterPro"/>
</dbReference>
<dbReference type="Pfam" id="PF02839">
    <property type="entry name" value="CBM_5_12"/>
    <property type="match status" value="1"/>
</dbReference>
<keyword evidence="2" id="KW-0175">Coiled coil</keyword>
<evidence type="ECO:0000256" key="2">
    <source>
        <dbReference type="SAM" id="Coils"/>
    </source>
</evidence>
<reference evidence="4 5" key="1">
    <citation type="journal article" date="2018" name="J. Microbiol.">
        <title>Aestuariibaculum marinum sp. nov., a marine bacterium isolated from seawater in South Korea.</title>
        <authorList>
            <person name="Choi J."/>
            <person name="Lee D."/>
            <person name="Jang J.H."/>
            <person name="Cha S."/>
            <person name="Seo T."/>
        </authorList>
    </citation>
    <scope>NUCLEOTIDE SEQUENCE [LARGE SCALE GENOMIC DNA]</scope>
    <source>
        <strain evidence="4 5">IP7</strain>
    </source>
</reference>
<dbReference type="GO" id="GO:0005975">
    <property type="term" value="P:carbohydrate metabolic process"/>
    <property type="evidence" value="ECO:0007669"/>
    <property type="project" value="InterPro"/>
</dbReference>
<evidence type="ECO:0000313" key="4">
    <source>
        <dbReference type="EMBL" id="MBD0822657.1"/>
    </source>
</evidence>
<keyword evidence="1" id="KW-0378">Hydrolase</keyword>
<sequence>MKAIIATALDKQYNAAYLGNAEVGSIKTFIRMPKDWRHIVLDENNQIDKALSWSSAFFRTDTDKHAIAGFYDVVVPAYNTQTQYYLPEQIYFDVENLVFTYPVHDFTQAEIDAKLKDEKINESNSLKQELIQQKLEAQILESAQAESDDTVALDNQALYPFWEVGVAYTVGFKVQAFDGVDVFLYKCVQPHTSQEDWQPKDVPALFTKVAYPGEIPVFVQPTGAQDAYNTGDQVHYPTENDPVYESLIDDNVWSPTDYPQGWQQV</sequence>
<keyword evidence="5" id="KW-1185">Reference proteome</keyword>